<keyword evidence="4 9" id="KW-0812">Transmembrane</keyword>
<evidence type="ECO:0000256" key="4">
    <source>
        <dbReference type="ARBA" id="ARBA00022692"/>
    </source>
</evidence>
<dbReference type="AlphaFoldDB" id="G3BMJ4"/>
<proteinExistence type="inferred from homology"/>
<keyword evidence="6 9" id="KW-1133">Transmembrane helix</keyword>
<dbReference type="SUPFAM" id="SSF158791">
    <property type="entry name" value="MgtE N-terminal domain-like"/>
    <property type="match status" value="1"/>
</dbReference>
<comment type="subunit">
    <text evidence="9">Homodimer.</text>
</comment>
<keyword evidence="8" id="KW-0129">CBS domain</keyword>
<dbReference type="CDD" id="cd04606">
    <property type="entry name" value="CBS_pair_Mg_transporter"/>
    <property type="match status" value="1"/>
</dbReference>
<evidence type="ECO:0000256" key="6">
    <source>
        <dbReference type="ARBA" id="ARBA00022989"/>
    </source>
</evidence>
<feature type="transmembrane region" description="Helical" evidence="9">
    <location>
        <begin position="425"/>
        <end position="449"/>
    </location>
</feature>
<dbReference type="SMART" id="SM00116">
    <property type="entry name" value="CBS"/>
    <property type="match status" value="2"/>
</dbReference>
<feature type="transmembrane region" description="Helical" evidence="9">
    <location>
        <begin position="309"/>
        <end position="332"/>
    </location>
</feature>
<keyword evidence="9" id="KW-1003">Cell membrane</keyword>
<evidence type="ECO:0000256" key="1">
    <source>
        <dbReference type="ARBA" id="ARBA00004141"/>
    </source>
</evidence>
<comment type="subcellular location">
    <subcellularLocation>
        <location evidence="9">Cell membrane</location>
        <topology evidence="9">Multi-pass membrane protein</topology>
    </subcellularLocation>
    <subcellularLocation>
        <location evidence="1">Membrane</location>
        <topology evidence="1">Multi-pass membrane protein</topology>
    </subcellularLocation>
</comment>
<dbReference type="InterPro" id="IPR000644">
    <property type="entry name" value="CBS_dom"/>
</dbReference>
<evidence type="ECO:0000256" key="2">
    <source>
        <dbReference type="ARBA" id="ARBA00009749"/>
    </source>
</evidence>
<evidence type="ECO:0000256" key="5">
    <source>
        <dbReference type="ARBA" id="ARBA00022842"/>
    </source>
</evidence>
<dbReference type="NCBIfam" id="TIGR00400">
    <property type="entry name" value="mgtE"/>
    <property type="match status" value="1"/>
</dbReference>
<evidence type="ECO:0000259" key="10">
    <source>
        <dbReference type="PROSITE" id="PS51371"/>
    </source>
</evidence>
<name>G3BMJ4_9BACT</name>
<comment type="similarity">
    <text evidence="2 9">Belongs to the SLC41A transporter family.</text>
</comment>
<comment type="function">
    <text evidence="9">Acts as a magnesium transporter.</text>
</comment>
<dbReference type="Gene3D" id="3.10.580.10">
    <property type="entry name" value="CBS-domain"/>
    <property type="match status" value="1"/>
</dbReference>
<dbReference type="InterPro" id="IPR006668">
    <property type="entry name" value="Mg_transptr_MgtE_intracell_dom"/>
</dbReference>
<evidence type="ECO:0000256" key="9">
    <source>
        <dbReference type="RuleBase" id="RU362011"/>
    </source>
</evidence>
<dbReference type="Pfam" id="PF03448">
    <property type="entry name" value="MgtE_N"/>
    <property type="match status" value="1"/>
</dbReference>
<dbReference type="SUPFAM" id="SSF161093">
    <property type="entry name" value="MgtE membrane domain-like"/>
    <property type="match status" value="1"/>
</dbReference>
<keyword evidence="5 9" id="KW-0460">Magnesium</keyword>
<accession>G3BMJ4</accession>
<evidence type="ECO:0000313" key="11">
    <source>
        <dbReference type="EMBL" id="ADM94964.1"/>
    </source>
</evidence>
<dbReference type="Pfam" id="PF00571">
    <property type="entry name" value="CBS"/>
    <property type="match status" value="2"/>
</dbReference>
<dbReference type="GO" id="GO:0015095">
    <property type="term" value="F:magnesium ion transmembrane transporter activity"/>
    <property type="evidence" value="ECO:0007669"/>
    <property type="project" value="UniProtKB-UniRule"/>
</dbReference>
<dbReference type="InterPro" id="IPR038076">
    <property type="entry name" value="MgtE_N_sf"/>
</dbReference>
<dbReference type="InterPro" id="IPR006667">
    <property type="entry name" value="SLC41_membr_dom"/>
</dbReference>
<evidence type="ECO:0000256" key="7">
    <source>
        <dbReference type="ARBA" id="ARBA00023136"/>
    </source>
</evidence>
<dbReference type="InterPro" id="IPR036739">
    <property type="entry name" value="SLC41_membr_dom_sf"/>
</dbReference>
<protein>
    <recommendedName>
        <fullName evidence="9">Magnesium transporter MgtE</fullName>
    </recommendedName>
</protein>
<dbReference type="Gene3D" id="1.10.357.20">
    <property type="entry name" value="SLC41 divalent cation transporters, integral membrane domain"/>
    <property type="match status" value="1"/>
</dbReference>
<feature type="domain" description="CBS" evidence="10">
    <location>
        <begin position="201"/>
        <end position="257"/>
    </location>
</feature>
<evidence type="ECO:0000256" key="3">
    <source>
        <dbReference type="ARBA" id="ARBA00022448"/>
    </source>
</evidence>
<dbReference type="SMART" id="SM00924">
    <property type="entry name" value="MgtE_N"/>
    <property type="match status" value="1"/>
</dbReference>
<dbReference type="Gene3D" id="1.25.60.10">
    <property type="entry name" value="MgtE N-terminal domain-like"/>
    <property type="match status" value="1"/>
</dbReference>
<feature type="transmembrane region" description="Helical" evidence="9">
    <location>
        <begin position="387"/>
        <end position="413"/>
    </location>
</feature>
<feature type="transmembrane region" description="Helical" evidence="9">
    <location>
        <begin position="362"/>
        <end position="381"/>
    </location>
</feature>
<dbReference type="GO" id="GO:0005886">
    <property type="term" value="C:plasma membrane"/>
    <property type="evidence" value="ECO:0007669"/>
    <property type="project" value="UniProtKB-SubCell"/>
</dbReference>
<dbReference type="InterPro" id="IPR046342">
    <property type="entry name" value="CBS_dom_sf"/>
</dbReference>
<dbReference type="EMBL" id="GU180080">
    <property type="protein sequence ID" value="ADM94964.1"/>
    <property type="molecule type" value="Genomic_DNA"/>
</dbReference>
<dbReference type="PANTHER" id="PTHR43773">
    <property type="entry name" value="MAGNESIUM TRANSPORTER MGTE"/>
    <property type="match status" value="1"/>
</dbReference>
<dbReference type="GO" id="GO:0046872">
    <property type="term" value="F:metal ion binding"/>
    <property type="evidence" value="ECO:0007669"/>
    <property type="project" value="UniProtKB-KW"/>
</dbReference>
<dbReference type="PROSITE" id="PS51371">
    <property type="entry name" value="CBS"/>
    <property type="match status" value="2"/>
</dbReference>
<keyword evidence="9" id="KW-0479">Metal-binding</keyword>
<keyword evidence="3 9" id="KW-0813">Transport</keyword>
<sequence>MEEKMTVDKIKQLLTERKLAELKDLVGDLHPADFSEIAEELSPAELIEIFKLIPDREKIAEYISMLPFELQSDLLKAMSKEQASEVLTEMDTDEAVDLLAEIPPEESREFLELLPKDEAAEIKELMKYQENTAGSIMNNEFVALPEHLTAAQAIEYIRQMSPEAEMIYYVYVLDQKKRLIGVLSLRDLIVADPQKKITQIMEEDVISVLDTEDREVAARLISDYDFLAIPVINKQGIMVGIITVDDIIDVLEEEVTEDIHKMVGSTEFYEDKLIKAAPLNRAKARLPWLIICMIGEIISGTVIEFHSGILEVMVALAFFIPIIMAMGGNVGAQSSTITVRGLATGQLRLPEMWQNVWTETKVGFFIGITVGVIISILTYFWQNNYILGLTIGLSLCITIITAATVGTLLPLVFTRLNIDPAIATGPFITTIVDIGSLIIYFSLGTFLFVSLGGL</sequence>
<reference evidence="11" key="1">
    <citation type="submission" date="2009-11" db="EMBL/GenBank/DDBJ databases">
        <title>Microbial diversity profiles of fluids from low-temperature petroleum reservoirs with and without exogenous water perturbation.</title>
        <authorList>
            <person name="Pham V.D."/>
            <person name="Hnatow L.L."/>
            <person name="Zhang S."/>
            <person name="Fallon R.D."/>
            <person name="DeLong E.F."/>
            <person name="Keeler S.J."/>
        </authorList>
    </citation>
    <scope>NUCLEOTIDE SEQUENCE</scope>
</reference>
<dbReference type="PANTHER" id="PTHR43773:SF1">
    <property type="entry name" value="MAGNESIUM TRANSPORTER MGTE"/>
    <property type="match status" value="1"/>
</dbReference>
<keyword evidence="7 9" id="KW-0472">Membrane</keyword>
<evidence type="ECO:0000256" key="8">
    <source>
        <dbReference type="PROSITE-ProRule" id="PRU00703"/>
    </source>
</evidence>
<organism evidence="11">
    <name type="scientific">uncultured Atribacterota bacterium</name>
    <dbReference type="NCBI Taxonomy" id="263865"/>
    <lineage>
        <taxon>Bacteria</taxon>
        <taxon>Pseudomonadati</taxon>
        <taxon>Atribacterota</taxon>
        <taxon>environmental samples</taxon>
    </lineage>
</organism>
<dbReference type="Pfam" id="PF01769">
    <property type="entry name" value="MgtE"/>
    <property type="match status" value="1"/>
</dbReference>
<feature type="domain" description="CBS" evidence="10">
    <location>
        <begin position="137"/>
        <end position="200"/>
    </location>
</feature>
<dbReference type="InterPro" id="IPR006669">
    <property type="entry name" value="MgtE_transporter"/>
</dbReference>
<feature type="transmembrane region" description="Helical" evidence="9">
    <location>
        <begin position="286"/>
        <end position="303"/>
    </location>
</feature>
<dbReference type="SUPFAM" id="SSF54631">
    <property type="entry name" value="CBS-domain pair"/>
    <property type="match status" value="1"/>
</dbReference>